<feature type="transmembrane region" description="Helical" evidence="1">
    <location>
        <begin position="186"/>
        <end position="216"/>
    </location>
</feature>
<keyword evidence="3" id="KW-1185">Reference proteome</keyword>
<feature type="transmembrane region" description="Helical" evidence="1">
    <location>
        <begin position="78"/>
        <end position="102"/>
    </location>
</feature>
<accession>R3WRM6</accession>
<evidence type="ECO:0000313" key="3">
    <source>
        <dbReference type="Proteomes" id="UP000013840"/>
    </source>
</evidence>
<feature type="transmembrane region" description="Helical" evidence="1">
    <location>
        <begin position="324"/>
        <end position="344"/>
    </location>
</feature>
<evidence type="ECO:0000256" key="1">
    <source>
        <dbReference type="SAM" id="Phobius"/>
    </source>
</evidence>
<keyword evidence="1" id="KW-1133">Transmembrane helix</keyword>
<evidence type="ECO:0008006" key="4">
    <source>
        <dbReference type="Google" id="ProtNLM"/>
    </source>
</evidence>
<name>R3WRM6_9ENTE</name>
<dbReference type="eggNOG" id="COG4485">
    <property type="taxonomic scope" value="Bacteria"/>
</dbReference>
<keyword evidence="1" id="KW-0812">Transmembrane</keyword>
<dbReference type="AlphaFoldDB" id="R3WRM6"/>
<dbReference type="InterPro" id="IPR018580">
    <property type="entry name" value="Uncharacterised_YfhO"/>
</dbReference>
<feature type="transmembrane region" description="Helical" evidence="1">
    <location>
        <begin position="414"/>
        <end position="432"/>
    </location>
</feature>
<feature type="transmembrane region" description="Helical" evidence="1">
    <location>
        <begin position="296"/>
        <end position="312"/>
    </location>
</feature>
<feature type="transmembrane region" description="Helical" evidence="1">
    <location>
        <begin position="353"/>
        <end position="371"/>
    </location>
</feature>
<gene>
    <name evidence="2" type="ORF">UC7_00469</name>
</gene>
<dbReference type="EMBL" id="AJAU01000005">
    <property type="protein sequence ID" value="EOL50476.1"/>
    <property type="molecule type" value="Genomic_DNA"/>
</dbReference>
<feature type="transmembrane region" description="Helical" evidence="1">
    <location>
        <begin position="438"/>
        <end position="456"/>
    </location>
</feature>
<dbReference type="PATRIC" id="fig|1158612.3.peg.474"/>
<comment type="caution">
    <text evidence="2">The sequence shown here is derived from an EMBL/GenBank/DDBJ whole genome shotgun (WGS) entry which is preliminary data.</text>
</comment>
<evidence type="ECO:0000313" key="2">
    <source>
        <dbReference type="EMBL" id="EOL50476.1"/>
    </source>
</evidence>
<dbReference type="STRING" id="317735.RU98_GL000860"/>
<feature type="transmembrane region" description="Helical" evidence="1">
    <location>
        <begin position="148"/>
        <end position="174"/>
    </location>
</feature>
<keyword evidence="1" id="KW-0472">Membrane</keyword>
<sequence length="866" mass="99265">MKQEQKHILKKNVLAIGLSFVIPVAIMATCYFQLGIYPTSDRTILASDGFGQLVNFYSGFNNFLHGQQSFFYTWSSSLGLNFVSLMSYYTNSLFTFIVFFFDNLYIPDAMYLILLLKIGTMGITFWIFSEQTFHLPQLLKVSLSIFYALMSFTVAYSIMLMWLDAMIYLPLILLGIHRVMDKSKPILLFVSYFLLFITNYYMAFMVGVFSCIYFFVRTLTIWERYKKAIPHYFVTSLLAGGASMVIILPSVMDLRMNGEKMDTIKRFFTEDVGPWDFIVKSMSGVYDTSKFESAPFIYIGLLSLLFAIFYFVTNKVPLKNKLLYGSLLLVIVASVYIQPLNLFWQGLHSPNMFLFRYSFLYSTLVLILAGYGLEKFEKKDLNILGNITLSLVGLFILIVIVANKKRYGYITQESLIVSAVLLLIYLLIIGLKVNYPKYTALLSVLLFLCICGELYFNTQQMTIGIDREWGYVNRKYYTKAYQQISPLVNKTKEHTKGFYRMENLDPISRTDSFNYNYSGITMFSSIRNRHSSQYMDRLGYRSPDTNLNIHYQNNTLLMDELLGVKYNLAKNDPRKYGFKKIASEKNYSLYENKYALPLGILTDEGIYQPKNNSNQTALIQYLSRREDTLFQFTSLKEVGRNNLVVSEQGDYTYFSEETSDGESRKITWEVSIPEKSQAYLTLDTRASKGLDDGTVEISVSGQKTISPLSSTGIYHNLGYYEKAKTIKVTAEFTGNTIIKIVRPSVLLLKTEALDQAIASIRQKEVVFDVKGNKVEAEVNAKKEQLVFTTIPYDAGWKATIDGKIVTIKAIQDALISVKVPEGKHKIKLIYYPEGMKVGCFLFASCFLAFTGYIYWLKKKVKEGKVK</sequence>
<organism evidence="2 3">
    <name type="scientific">Enterococcus caccae ATCC BAA-1240</name>
    <dbReference type="NCBI Taxonomy" id="1158612"/>
    <lineage>
        <taxon>Bacteria</taxon>
        <taxon>Bacillati</taxon>
        <taxon>Bacillota</taxon>
        <taxon>Bacilli</taxon>
        <taxon>Lactobacillales</taxon>
        <taxon>Enterococcaceae</taxon>
        <taxon>Enterococcus</taxon>
    </lineage>
</organism>
<feature type="transmembrane region" description="Helical" evidence="1">
    <location>
        <begin position="228"/>
        <end position="251"/>
    </location>
</feature>
<dbReference type="PANTHER" id="PTHR38454:SF1">
    <property type="entry name" value="INTEGRAL MEMBRANE PROTEIN"/>
    <property type="match status" value="1"/>
</dbReference>
<dbReference type="Proteomes" id="UP000013840">
    <property type="component" value="Unassembled WGS sequence"/>
</dbReference>
<proteinExistence type="predicted"/>
<feature type="transmembrane region" description="Helical" evidence="1">
    <location>
        <begin position="837"/>
        <end position="856"/>
    </location>
</feature>
<feature type="transmembrane region" description="Helical" evidence="1">
    <location>
        <begin position="109"/>
        <end position="128"/>
    </location>
</feature>
<feature type="transmembrane region" description="Helical" evidence="1">
    <location>
        <begin position="12"/>
        <end position="34"/>
    </location>
</feature>
<protein>
    <recommendedName>
        <fullName evidence="4">ABC transporter permease</fullName>
    </recommendedName>
</protein>
<dbReference type="RefSeq" id="WP_010770652.1">
    <property type="nucleotide sequence ID" value="NZ_KB946332.1"/>
</dbReference>
<reference evidence="2 3" key="1">
    <citation type="submission" date="2013-02" db="EMBL/GenBank/DDBJ databases">
        <title>The Genome Sequence of Enterococcus caccae BAA-1240.</title>
        <authorList>
            <consortium name="The Broad Institute Genome Sequencing Platform"/>
            <consortium name="The Broad Institute Genome Sequencing Center for Infectious Disease"/>
            <person name="Earl A.M."/>
            <person name="Gilmore M.S."/>
            <person name="Lebreton F."/>
            <person name="Walker B."/>
            <person name="Young S.K."/>
            <person name="Zeng Q."/>
            <person name="Gargeya S."/>
            <person name="Fitzgerald M."/>
            <person name="Haas B."/>
            <person name="Abouelleil A."/>
            <person name="Alvarado L."/>
            <person name="Arachchi H.M."/>
            <person name="Berlin A.M."/>
            <person name="Chapman S.B."/>
            <person name="Dewar J."/>
            <person name="Goldberg J."/>
            <person name="Griggs A."/>
            <person name="Gujja S."/>
            <person name="Hansen M."/>
            <person name="Howarth C."/>
            <person name="Imamovic A."/>
            <person name="Larimer J."/>
            <person name="McCowan C."/>
            <person name="Murphy C."/>
            <person name="Neiman D."/>
            <person name="Pearson M."/>
            <person name="Priest M."/>
            <person name="Roberts A."/>
            <person name="Saif S."/>
            <person name="Shea T."/>
            <person name="Sisk P."/>
            <person name="Sykes S."/>
            <person name="Wortman J."/>
            <person name="Nusbaum C."/>
            <person name="Birren B."/>
        </authorList>
    </citation>
    <scope>NUCLEOTIDE SEQUENCE [LARGE SCALE GENOMIC DNA]</scope>
    <source>
        <strain evidence="2 3">ATCC BAA-1240</strain>
    </source>
</reference>
<dbReference type="PANTHER" id="PTHR38454">
    <property type="entry name" value="INTEGRAL MEMBRANE PROTEIN-RELATED"/>
    <property type="match status" value="1"/>
</dbReference>
<dbReference type="Pfam" id="PF09586">
    <property type="entry name" value="YfhO"/>
    <property type="match status" value="1"/>
</dbReference>
<dbReference type="OrthoDB" id="9815466at2"/>
<feature type="transmembrane region" description="Helical" evidence="1">
    <location>
        <begin position="383"/>
        <end position="402"/>
    </location>
</feature>